<dbReference type="GO" id="GO:0005829">
    <property type="term" value="C:cytosol"/>
    <property type="evidence" value="ECO:0007669"/>
    <property type="project" value="TreeGrafter"/>
</dbReference>
<dbReference type="InterPro" id="IPR001412">
    <property type="entry name" value="aa-tRNA-synth_I_CS"/>
</dbReference>
<dbReference type="SUPFAM" id="SSF50677">
    <property type="entry name" value="ValRS/IleRS/LeuRS editing domain"/>
    <property type="match status" value="1"/>
</dbReference>
<evidence type="ECO:0000256" key="13">
    <source>
        <dbReference type="ARBA" id="ARBA00043854"/>
    </source>
</evidence>
<dbReference type="InterPro" id="IPR013155">
    <property type="entry name" value="M/V/L/I-tRNA-synth_anticd-bd"/>
</dbReference>
<evidence type="ECO:0000256" key="2">
    <source>
        <dbReference type="ARBA" id="ARBA00005594"/>
    </source>
</evidence>
<evidence type="ECO:0000259" key="17">
    <source>
        <dbReference type="Pfam" id="PF00133"/>
    </source>
</evidence>
<feature type="domain" description="Aminoacyl-tRNA synthetase class Ia" evidence="17">
    <location>
        <begin position="27"/>
        <end position="644"/>
    </location>
</feature>
<evidence type="ECO:0000313" key="20">
    <source>
        <dbReference type="Proteomes" id="UP000678393"/>
    </source>
</evidence>
<feature type="coiled-coil region" evidence="16">
    <location>
        <begin position="898"/>
        <end position="932"/>
    </location>
</feature>
<evidence type="ECO:0000256" key="12">
    <source>
        <dbReference type="ARBA" id="ARBA00040837"/>
    </source>
</evidence>
<dbReference type="FunFam" id="3.40.50.620:FF:000457">
    <property type="entry name" value="Predicted protein"/>
    <property type="match status" value="1"/>
</dbReference>
<evidence type="ECO:0000256" key="16">
    <source>
        <dbReference type="SAM" id="Coils"/>
    </source>
</evidence>
<gene>
    <name evidence="19" type="ORF">CUNI_LOCUS8636</name>
</gene>
<dbReference type="InterPro" id="IPR002300">
    <property type="entry name" value="aa-tRNA-synth_Ia"/>
</dbReference>
<evidence type="ECO:0000256" key="1">
    <source>
        <dbReference type="ARBA" id="ARBA00004173"/>
    </source>
</evidence>
<accession>A0A8S3Z467</accession>
<dbReference type="InterPro" id="IPR009008">
    <property type="entry name" value="Val/Leu/Ile-tRNA-synth_edit"/>
</dbReference>
<dbReference type="EC" id="6.1.1.9" evidence="3"/>
<dbReference type="AlphaFoldDB" id="A0A8S3Z467"/>
<organism evidence="19 20">
    <name type="scientific">Candidula unifasciata</name>
    <dbReference type="NCBI Taxonomy" id="100452"/>
    <lineage>
        <taxon>Eukaryota</taxon>
        <taxon>Metazoa</taxon>
        <taxon>Spiralia</taxon>
        <taxon>Lophotrochozoa</taxon>
        <taxon>Mollusca</taxon>
        <taxon>Gastropoda</taxon>
        <taxon>Heterobranchia</taxon>
        <taxon>Euthyneura</taxon>
        <taxon>Panpulmonata</taxon>
        <taxon>Eupulmonata</taxon>
        <taxon>Stylommatophora</taxon>
        <taxon>Helicina</taxon>
        <taxon>Helicoidea</taxon>
        <taxon>Geomitridae</taxon>
        <taxon>Candidula</taxon>
    </lineage>
</organism>
<dbReference type="Gene3D" id="3.90.740.10">
    <property type="entry name" value="Valyl/Leucyl/Isoleucyl-tRNA synthetase, editing domain"/>
    <property type="match status" value="1"/>
</dbReference>
<dbReference type="GO" id="GO:0005739">
    <property type="term" value="C:mitochondrion"/>
    <property type="evidence" value="ECO:0007669"/>
    <property type="project" value="UniProtKB-SubCell"/>
</dbReference>
<evidence type="ECO:0000256" key="11">
    <source>
        <dbReference type="ARBA" id="ARBA00029936"/>
    </source>
</evidence>
<dbReference type="GO" id="GO:0004832">
    <property type="term" value="F:valine-tRNA ligase activity"/>
    <property type="evidence" value="ECO:0007669"/>
    <property type="project" value="UniProtKB-EC"/>
</dbReference>
<evidence type="ECO:0000256" key="7">
    <source>
        <dbReference type="ARBA" id="ARBA00022917"/>
    </source>
</evidence>
<evidence type="ECO:0000256" key="9">
    <source>
        <dbReference type="ARBA" id="ARBA00023128"/>
    </source>
</evidence>
<name>A0A8S3Z467_9EUPU</name>
<keyword evidence="4 15" id="KW-0436">Ligase</keyword>
<evidence type="ECO:0000256" key="5">
    <source>
        <dbReference type="ARBA" id="ARBA00022741"/>
    </source>
</evidence>
<dbReference type="Proteomes" id="UP000678393">
    <property type="component" value="Unassembled WGS sequence"/>
</dbReference>
<dbReference type="FunFam" id="3.40.50.620:FF:000020">
    <property type="entry name" value="Valine--tRNA ligase, mitochondrial"/>
    <property type="match status" value="1"/>
</dbReference>
<evidence type="ECO:0000256" key="4">
    <source>
        <dbReference type="ARBA" id="ARBA00022598"/>
    </source>
</evidence>
<dbReference type="InterPro" id="IPR033705">
    <property type="entry name" value="Anticodon_Ia_Val"/>
</dbReference>
<dbReference type="NCBIfam" id="TIGR00422">
    <property type="entry name" value="valS"/>
    <property type="match status" value="1"/>
</dbReference>
<proteinExistence type="inferred from homology"/>
<dbReference type="NCBIfam" id="NF004349">
    <property type="entry name" value="PRK05729.1"/>
    <property type="match status" value="1"/>
</dbReference>
<evidence type="ECO:0000313" key="19">
    <source>
        <dbReference type="EMBL" id="CAG5123078.1"/>
    </source>
</evidence>
<dbReference type="GO" id="GO:0006438">
    <property type="term" value="P:valyl-tRNA aminoacylation"/>
    <property type="evidence" value="ECO:0007669"/>
    <property type="project" value="InterPro"/>
</dbReference>
<dbReference type="PANTHER" id="PTHR11946">
    <property type="entry name" value="VALYL-TRNA SYNTHETASES"/>
    <property type="match status" value="1"/>
</dbReference>
<keyword evidence="16" id="KW-0175">Coiled coil</keyword>
<dbReference type="GO" id="GO:0005524">
    <property type="term" value="F:ATP binding"/>
    <property type="evidence" value="ECO:0007669"/>
    <property type="project" value="UniProtKB-KW"/>
</dbReference>
<sequence>MWESPWLAYCSQPLGNTYSSTQVEAGWYDWWLQRGFFTPSGNVTEDWQVFSMLLPPPNVTGNLHLGHALTGAIQDVIVRWRHETLWVPGTDHAGIATHVVVEKQLRKEHGKTRHDLGREGFIKEIWKWKQEHGHNITEQMQTLGLSLDWTREYFTMDERLNLAVTEAFCRLFDLGLIYRDKRMINWSCALRSSLSDIEVDSLTLEGPTTLKMPGLAQKVKFGILSHFAYPSLLYPLLTIFLSYLYFKDERVVVATTRLETMLADVAVAVNPDDPRYSHLIGQTVVHPLDKGRQLPIIADTFVDMKFGTGAVKITPGHDRVDYEVGCRHGLPVLEILSDDGTICKHVELVGGLHRLEARDKVKEALSVLGYYCGEKGHPTVLPLCSRTGDVVEPRLKEQWFLNCREMSQKAIEAVESGQLKIIPQYNEKIWSEFLKSTHDWCLSRQLWWGHRIPVYTCANSNVTVCARSEVEAREKLEQKHGLRSVEVVQDADVLDTWFSSSLLPFSTFGWPTRQISSSIFPQTLLETGQDILFFWVARMVMLSLQLTGQVPFKQVLLHGMIRDAQGRKMSKSLGNVIDPVDVIQGASLQDLNSRLDKGNLDPREIQLAKAGQKKLFPKGIPCCGADALRLTLCSYNLQNADINFDVIHAESKLRFCNKIWQSFRFIFSKLQPAVLLGPEDSTDLWILSRLSSLVQSCDTHFQSYSIHLATAALQQFWHHELCDVYLEAVKPVFIGQDEKRQEAVRQVLAFCSQTFLYMIAPFMPFLSEELFQRLQPFYTRKQMPWPESICVAPFPRPSEYPWHSSEIEGNMAHILSIARHVQQMRTDYSVLGNKIDLYLETNSGQIMEAVSSHHSCLLVLSRSSSITMLRPGDAPPAGCPSVYVNPEVRVFMKLQGGAADIDKEKERLHKKISKLEASKDELSAKLEKLQLKGKTDQSAAFYLKDKMTAIDSELNKLSQMMSALSSTSELH</sequence>
<dbReference type="SUPFAM" id="SSF52374">
    <property type="entry name" value="Nucleotidylyl transferase"/>
    <property type="match status" value="1"/>
</dbReference>
<evidence type="ECO:0000259" key="18">
    <source>
        <dbReference type="Pfam" id="PF08264"/>
    </source>
</evidence>
<dbReference type="PANTHER" id="PTHR11946:SF71">
    <property type="entry name" value="VALINE--TRNA LIGASE, MITOCHONDRIAL"/>
    <property type="match status" value="1"/>
</dbReference>
<dbReference type="OrthoDB" id="629407at2759"/>
<evidence type="ECO:0000256" key="14">
    <source>
        <dbReference type="ARBA" id="ARBA00047552"/>
    </source>
</evidence>
<comment type="caution">
    <text evidence="19">The sequence shown here is derived from an EMBL/GenBank/DDBJ whole genome shotgun (WGS) entry which is preliminary data.</text>
</comment>
<dbReference type="EMBL" id="CAJHNH020001440">
    <property type="protein sequence ID" value="CAG5123078.1"/>
    <property type="molecule type" value="Genomic_DNA"/>
</dbReference>
<dbReference type="SUPFAM" id="SSF47323">
    <property type="entry name" value="Anticodon-binding domain of a subclass of class I aminoacyl-tRNA synthetases"/>
    <property type="match status" value="1"/>
</dbReference>
<comment type="subcellular location">
    <subcellularLocation>
        <location evidence="1">Mitochondrion</location>
    </subcellularLocation>
</comment>
<dbReference type="Gene3D" id="1.10.730.10">
    <property type="entry name" value="Isoleucyl-tRNA Synthetase, Domain 1"/>
    <property type="match status" value="1"/>
</dbReference>
<feature type="domain" description="Methionyl/Valyl/Leucyl/Isoleucyl-tRNA synthetase anticodon-binding" evidence="18">
    <location>
        <begin position="683"/>
        <end position="830"/>
    </location>
</feature>
<dbReference type="PROSITE" id="PS00178">
    <property type="entry name" value="AA_TRNA_LIGASE_I"/>
    <property type="match status" value="1"/>
</dbReference>
<keyword evidence="20" id="KW-1185">Reference proteome</keyword>
<evidence type="ECO:0000256" key="10">
    <source>
        <dbReference type="ARBA" id="ARBA00023146"/>
    </source>
</evidence>
<dbReference type="CDD" id="cd07962">
    <property type="entry name" value="Anticodon_Ia_Val"/>
    <property type="match status" value="1"/>
</dbReference>
<dbReference type="InterPro" id="IPR002303">
    <property type="entry name" value="Valyl-tRNA_ligase"/>
</dbReference>
<dbReference type="Pfam" id="PF00133">
    <property type="entry name" value="tRNA-synt_1"/>
    <property type="match status" value="1"/>
</dbReference>
<comment type="function">
    <text evidence="13">Catalyzes the attachment of valine to tRNA(Val) in a two-step reaction: valine is first activated by ATP to form Val-AMP and then transferred to the acceptor end of tRNA(Val).</text>
</comment>
<comment type="similarity">
    <text evidence="2 15">Belongs to the class-I aminoacyl-tRNA synthetase family.</text>
</comment>
<protein>
    <recommendedName>
        <fullName evidence="12">Valine--tRNA ligase, mitochondrial</fullName>
        <ecNumber evidence="3">6.1.1.9</ecNumber>
    </recommendedName>
    <alternativeName>
        <fullName evidence="11">Valyl-tRNA synthetase</fullName>
    </alternativeName>
</protein>
<dbReference type="InterPro" id="IPR009080">
    <property type="entry name" value="tRNAsynth_Ia_anticodon-bd"/>
</dbReference>
<evidence type="ECO:0000256" key="6">
    <source>
        <dbReference type="ARBA" id="ARBA00022840"/>
    </source>
</evidence>
<dbReference type="PRINTS" id="PR00986">
    <property type="entry name" value="TRNASYNTHVAL"/>
</dbReference>
<keyword evidence="7 15" id="KW-0648">Protein biosynthesis</keyword>
<reference evidence="19" key="1">
    <citation type="submission" date="2021-04" db="EMBL/GenBank/DDBJ databases">
        <authorList>
            <consortium name="Molecular Ecology Group"/>
        </authorList>
    </citation>
    <scope>NUCLEOTIDE SEQUENCE</scope>
</reference>
<keyword evidence="10 15" id="KW-0030">Aminoacyl-tRNA synthetase</keyword>
<dbReference type="Pfam" id="PF08264">
    <property type="entry name" value="Anticodon_1"/>
    <property type="match status" value="1"/>
</dbReference>
<evidence type="ECO:0000256" key="15">
    <source>
        <dbReference type="RuleBase" id="RU363035"/>
    </source>
</evidence>
<keyword evidence="5 15" id="KW-0547">Nucleotide-binding</keyword>
<keyword evidence="8" id="KW-0809">Transit peptide</keyword>
<keyword evidence="9" id="KW-0496">Mitochondrion</keyword>
<dbReference type="GO" id="GO:0002161">
    <property type="term" value="F:aminoacyl-tRNA deacylase activity"/>
    <property type="evidence" value="ECO:0007669"/>
    <property type="project" value="InterPro"/>
</dbReference>
<evidence type="ECO:0000256" key="3">
    <source>
        <dbReference type="ARBA" id="ARBA00013169"/>
    </source>
</evidence>
<dbReference type="InterPro" id="IPR014729">
    <property type="entry name" value="Rossmann-like_a/b/a_fold"/>
</dbReference>
<dbReference type="Gene3D" id="3.40.50.620">
    <property type="entry name" value="HUPs"/>
    <property type="match status" value="2"/>
</dbReference>
<dbReference type="CDD" id="cd00817">
    <property type="entry name" value="ValRS_core"/>
    <property type="match status" value="1"/>
</dbReference>
<keyword evidence="6 15" id="KW-0067">ATP-binding</keyword>
<comment type="catalytic activity">
    <reaction evidence="14">
        <text>tRNA(Val) + L-valine + ATP = L-valyl-tRNA(Val) + AMP + diphosphate</text>
        <dbReference type="Rhea" id="RHEA:10704"/>
        <dbReference type="Rhea" id="RHEA-COMP:9672"/>
        <dbReference type="Rhea" id="RHEA-COMP:9708"/>
        <dbReference type="ChEBI" id="CHEBI:30616"/>
        <dbReference type="ChEBI" id="CHEBI:33019"/>
        <dbReference type="ChEBI" id="CHEBI:57762"/>
        <dbReference type="ChEBI" id="CHEBI:78442"/>
        <dbReference type="ChEBI" id="CHEBI:78537"/>
        <dbReference type="ChEBI" id="CHEBI:456215"/>
        <dbReference type="EC" id="6.1.1.9"/>
    </reaction>
</comment>
<evidence type="ECO:0000256" key="8">
    <source>
        <dbReference type="ARBA" id="ARBA00022946"/>
    </source>
</evidence>